<keyword evidence="1" id="KW-1133">Transmembrane helix</keyword>
<dbReference type="KEGG" id="sgb:WQO_32545"/>
<reference evidence="2 3" key="1">
    <citation type="journal article" date="2012" name="J. Bacteriol.">
        <title>Draft genome sequence of Streptomyces globisporus C-1027, which produces an antitumor antibiotic consisting of a nine-membered enediyne with a chromoprotein.</title>
        <authorList>
            <person name="Wang L."/>
            <person name="Wang S."/>
            <person name="He Q."/>
            <person name="Yu T."/>
            <person name="Li Q."/>
            <person name="Hong B."/>
        </authorList>
    </citation>
    <scope>NUCLEOTIDE SEQUENCE [LARGE SCALE GENOMIC DNA]</scope>
    <source>
        <strain evidence="2 3">C-1027</strain>
    </source>
</reference>
<evidence type="ECO:0000313" key="3">
    <source>
        <dbReference type="Proteomes" id="UP000064183"/>
    </source>
</evidence>
<keyword evidence="1" id="KW-0812">Transmembrane</keyword>
<dbReference type="GeneID" id="27787169"/>
<sequence>MGAIDGGAAFLRTLAAAERRLAGLRALTARRRRVRRPRIASAALAVLIPAVLALAAATGDGPGGALLAVGLTVAVLSLAACAALLLLVERPLNRRFAVEEHAMIEEVNRMRELFTHVAERDRWEERLKGSVRERLSRFPVEGGSLR</sequence>
<dbReference type="EMBL" id="CP013738">
    <property type="protein sequence ID" value="ALU97661.1"/>
    <property type="molecule type" value="Genomic_DNA"/>
</dbReference>
<evidence type="ECO:0008006" key="4">
    <source>
        <dbReference type="Google" id="ProtNLM"/>
    </source>
</evidence>
<keyword evidence="1" id="KW-0472">Membrane</keyword>
<gene>
    <name evidence="2" type="ORF">WQO_32545</name>
</gene>
<accession>A0A0U3KFN6</accession>
<dbReference type="Proteomes" id="UP000064183">
    <property type="component" value="Chromosome"/>
</dbReference>
<feature type="transmembrane region" description="Helical" evidence="1">
    <location>
        <begin position="39"/>
        <end position="59"/>
    </location>
</feature>
<protein>
    <recommendedName>
        <fullName evidence="4">SMODS and SLOG-associating 2TM effector domain-containing protein</fullName>
    </recommendedName>
</protein>
<organism evidence="2 3">
    <name type="scientific">Streptomyces globisporus C-1027</name>
    <dbReference type="NCBI Taxonomy" id="1172567"/>
    <lineage>
        <taxon>Bacteria</taxon>
        <taxon>Bacillati</taxon>
        <taxon>Actinomycetota</taxon>
        <taxon>Actinomycetes</taxon>
        <taxon>Kitasatosporales</taxon>
        <taxon>Streptomycetaceae</taxon>
        <taxon>Streptomyces</taxon>
    </lineage>
</organism>
<dbReference type="AlphaFoldDB" id="A0A0U3KFN6"/>
<dbReference type="STRING" id="1172567.WQO_32545"/>
<dbReference type="RefSeq" id="WP_010059178.1">
    <property type="nucleotide sequence ID" value="NZ_CP013738.1"/>
</dbReference>
<evidence type="ECO:0000256" key="1">
    <source>
        <dbReference type="SAM" id="Phobius"/>
    </source>
</evidence>
<proteinExistence type="predicted"/>
<name>A0A0U3KFN6_STRGL</name>
<feature type="transmembrane region" description="Helical" evidence="1">
    <location>
        <begin position="65"/>
        <end position="88"/>
    </location>
</feature>
<evidence type="ECO:0000313" key="2">
    <source>
        <dbReference type="EMBL" id="ALU97661.1"/>
    </source>
</evidence>